<keyword evidence="5 8" id="KW-1133">Transmembrane helix</keyword>
<evidence type="ECO:0000256" key="2">
    <source>
        <dbReference type="ARBA" id="ARBA00008335"/>
    </source>
</evidence>
<evidence type="ECO:0000256" key="6">
    <source>
        <dbReference type="ARBA" id="ARBA00023136"/>
    </source>
</evidence>
<evidence type="ECO:0000256" key="1">
    <source>
        <dbReference type="ARBA" id="ARBA00004127"/>
    </source>
</evidence>
<feature type="transmembrane region" description="Helical" evidence="8">
    <location>
        <begin position="484"/>
        <end position="502"/>
    </location>
</feature>
<name>A0A9W6YS57_AMBMO</name>
<evidence type="ECO:0000256" key="3">
    <source>
        <dbReference type="ARBA" id="ARBA00022448"/>
    </source>
</evidence>
<comment type="subcellular location">
    <subcellularLocation>
        <location evidence="1">Endomembrane system</location>
        <topology evidence="1">Multi-pass membrane protein</topology>
    </subcellularLocation>
</comment>
<keyword evidence="3" id="KW-0813">Transport</keyword>
<dbReference type="InterPro" id="IPR036259">
    <property type="entry name" value="MFS_trans_sf"/>
</dbReference>
<proteinExistence type="inferred from homology"/>
<feature type="transmembrane region" description="Helical" evidence="8">
    <location>
        <begin position="279"/>
        <end position="299"/>
    </location>
</feature>
<keyword evidence="6 8" id="KW-0472">Membrane</keyword>
<dbReference type="PROSITE" id="PS50850">
    <property type="entry name" value="MFS"/>
    <property type="match status" value="1"/>
</dbReference>
<evidence type="ECO:0000313" key="11">
    <source>
        <dbReference type="Proteomes" id="UP001165063"/>
    </source>
</evidence>
<dbReference type="GO" id="GO:0000329">
    <property type="term" value="C:fungal-type vacuole membrane"/>
    <property type="evidence" value="ECO:0007669"/>
    <property type="project" value="TreeGrafter"/>
</dbReference>
<keyword evidence="11" id="KW-1185">Reference proteome</keyword>
<dbReference type="Gene3D" id="1.20.1250.20">
    <property type="entry name" value="MFS general substrate transporter like domains"/>
    <property type="match status" value="2"/>
</dbReference>
<evidence type="ECO:0000256" key="5">
    <source>
        <dbReference type="ARBA" id="ARBA00022989"/>
    </source>
</evidence>
<evidence type="ECO:0000256" key="7">
    <source>
        <dbReference type="SAM" id="MobiDB-lite"/>
    </source>
</evidence>
<dbReference type="InterPro" id="IPR011701">
    <property type="entry name" value="MFS"/>
</dbReference>
<dbReference type="SUPFAM" id="SSF103473">
    <property type="entry name" value="MFS general substrate transporter"/>
    <property type="match status" value="1"/>
</dbReference>
<dbReference type="OrthoDB" id="3437016at2759"/>
<dbReference type="AlphaFoldDB" id="A0A9W6YS57"/>
<feature type="transmembrane region" description="Helical" evidence="8">
    <location>
        <begin position="215"/>
        <end position="232"/>
    </location>
</feature>
<feature type="transmembrane region" description="Helical" evidence="8">
    <location>
        <begin position="305"/>
        <end position="325"/>
    </location>
</feature>
<organism evidence="10 11">
    <name type="scientific">Ambrosiozyma monospora</name>
    <name type="common">Yeast</name>
    <name type="synonym">Endomycopsis monosporus</name>
    <dbReference type="NCBI Taxonomy" id="43982"/>
    <lineage>
        <taxon>Eukaryota</taxon>
        <taxon>Fungi</taxon>
        <taxon>Dikarya</taxon>
        <taxon>Ascomycota</taxon>
        <taxon>Saccharomycotina</taxon>
        <taxon>Pichiomycetes</taxon>
        <taxon>Pichiales</taxon>
        <taxon>Pichiaceae</taxon>
        <taxon>Ambrosiozyma</taxon>
    </lineage>
</organism>
<dbReference type="InterPro" id="IPR020846">
    <property type="entry name" value="MFS_dom"/>
</dbReference>
<feature type="transmembrane region" description="Helical" evidence="8">
    <location>
        <begin position="377"/>
        <end position="396"/>
    </location>
</feature>
<comment type="similarity">
    <text evidence="2">Belongs to the major facilitator superfamily.</text>
</comment>
<feature type="transmembrane region" description="Helical" evidence="8">
    <location>
        <begin position="416"/>
        <end position="441"/>
    </location>
</feature>
<feature type="region of interest" description="Disordered" evidence="7">
    <location>
        <begin position="23"/>
        <end position="66"/>
    </location>
</feature>
<feature type="domain" description="Major facilitator superfamily (MFS) profile" evidence="9">
    <location>
        <begin position="150"/>
        <end position="653"/>
    </location>
</feature>
<dbReference type="Proteomes" id="UP001165063">
    <property type="component" value="Unassembled WGS sequence"/>
</dbReference>
<accession>A0A9W6YS57</accession>
<feature type="transmembrane region" description="Helical" evidence="8">
    <location>
        <begin position="345"/>
        <end position="365"/>
    </location>
</feature>
<reference evidence="10" key="1">
    <citation type="submission" date="2023-04" db="EMBL/GenBank/DDBJ databases">
        <title>Ambrosiozyma monospora NBRC 1965.</title>
        <authorList>
            <person name="Ichikawa N."/>
            <person name="Sato H."/>
            <person name="Tonouchi N."/>
        </authorList>
    </citation>
    <scope>NUCLEOTIDE SEQUENCE</scope>
    <source>
        <strain evidence="10">NBRC 1965</strain>
    </source>
</reference>
<dbReference type="GO" id="GO:0015174">
    <property type="term" value="F:basic amino acid transmembrane transporter activity"/>
    <property type="evidence" value="ECO:0007669"/>
    <property type="project" value="TreeGrafter"/>
</dbReference>
<dbReference type="EMBL" id="BSXU01001719">
    <property type="protein sequence ID" value="GMG30313.1"/>
    <property type="molecule type" value="Genomic_DNA"/>
</dbReference>
<protein>
    <submittedName>
        <fullName evidence="10">Unnamed protein product</fullName>
    </submittedName>
</protein>
<keyword evidence="4 8" id="KW-0812">Transmembrane</keyword>
<evidence type="ECO:0000259" key="9">
    <source>
        <dbReference type="PROSITE" id="PS50850"/>
    </source>
</evidence>
<gene>
    <name evidence="10" type="ORF">Amon01_000384100</name>
</gene>
<feature type="transmembrane region" description="Helical" evidence="8">
    <location>
        <begin position="630"/>
        <end position="648"/>
    </location>
</feature>
<feature type="compositionally biased region" description="Acidic residues" evidence="7">
    <location>
        <begin position="57"/>
        <end position="66"/>
    </location>
</feature>
<feature type="transmembrane region" description="Helical" evidence="8">
    <location>
        <begin position="244"/>
        <end position="267"/>
    </location>
</feature>
<dbReference type="Pfam" id="PF07690">
    <property type="entry name" value="MFS_1"/>
    <property type="match status" value="1"/>
</dbReference>
<evidence type="ECO:0000256" key="4">
    <source>
        <dbReference type="ARBA" id="ARBA00022692"/>
    </source>
</evidence>
<dbReference type="PANTHER" id="PTHR23501:SF191">
    <property type="entry name" value="VACUOLAR BASIC AMINO ACID TRANSPORTER 4"/>
    <property type="match status" value="1"/>
</dbReference>
<dbReference type="GO" id="GO:0012505">
    <property type="term" value="C:endomembrane system"/>
    <property type="evidence" value="ECO:0007669"/>
    <property type="project" value="UniProtKB-SubCell"/>
</dbReference>
<dbReference type="PANTHER" id="PTHR23501">
    <property type="entry name" value="MAJOR FACILITATOR SUPERFAMILY"/>
    <property type="match status" value="1"/>
</dbReference>
<sequence>MPIRVRRKSRLSLKRQASRALSILSLEDSRPSYPDPNPTPFFDDSEDNENSSNNENQSDDDQPDELDPLLDEAQIYRSISNASSIDSYLVHGTNTNTNSNCDFPVDTEAQLNVPTKKSSLDPLSRSSTIKRQQAKNNDRIEISQFKVTVIALCLFSNVFLASIDSTMVATLMTVIASDMNSMSNISWVATSYLLSCAAFQPLFGKLSDVFGRKSILTLCSLLFGLGCLMIGFSRDMWTLVAGRFLTGIGGGGFGAMSTITLSDLVPMKQRGVYQAYNSLFYQCGAASGGLVAGFFQHYFSWRMAFLVQVPFTFFNWFLIQIFFQLPSDAPGSGKAGGPVWKKIKALDWTGTFLLVVSMFVLLLAASLGGKEIAFSSWTFKLLVIGSLTGLVFFYYYDLKIAQDPILPMSLLHNKGVLYSSVASFFLTMNATSVFFYLPFYWTTVKNMSPFEAGLRLIPSTFTTAMSSMTAGYAIRKTLYAKTPLMWGSIFMICGSTGIWFSTQTDPAWRDYIIRIPQTIGSSSTFCVLLISVIAAVDNKDQALATSIQFAFRSAGSTLGASLGSAILEYTLRYYLKQNFNNLDNVPDEFKGKLDEIMKSALGNPKYGWDSAPEFCKTAIINSYDGACHSVFLYFIITAVVTAMFAWSIDNTYVG</sequence>
<evidence type="ECO:0000256" key="8">
    <source>
        <dbReference type="SAM" id="Phobius"/>
    </source>
</evidence>
<feature type="transmembrane region" description="Helical" evidence="8">
    <location>
        <begin position="514"/>
        <end position="536"/>
    </location>
</feature>
<feature type="transmembrane region" description="Helical" evidence="8">
    <location>
        <begin position="149"/>
        <end position="172"/>
    </location>
</feature>
<evidence type="ECO:0000313" key="10">
    <source>
        <dbReference type="EMBL" id="GMG30313.1"/>
    </source>
</evidence>
<comment type="caution">
    <text evidence="10">The sequence shown here is derived from an EMBL/GenBank/DDBJ whole genome shotgun (WGS) entry which is preliminary data.</text>
</comment>